<dbReference type="InterPro" id="IPR023210">
    <property type="entry name" value="NADP_OxRdtase_dom"/>
</dbReference>
<feature type="domain" description="NADP-dependent oxidoreductase" evidence="2">
    <location>
        <begin position="74"/>
        <end position="312"/>
    </location>
</feature>
<accession>A0A2P7SK35</accession>
<dbReference type="AlphaFoldDB" id="A0A2P7SK35"/>
<dbReference type="Pfam" id="PF00248">
    <property type="entry name" value="Aldo_ket_red"/>
    <property type="match status" value="1"/>
</dbReference>
<dbReference type="Gene3D" id="3.20.20.100">
    <property type="entry name" value="NADP-dependent oxidoreductase domain"/>
    <property type="match status" value="1"/>
</dbReference>
<name>A0A2P7SK35_9HYPH</name>
<keyword evidence="4" id="KW-1185">Reference proteome</keyword>
<dbReference type="InterPro" id="IPR053135">
    <property type="entry name" value="AKR2_Oxidoreductase"/>
</dbReference>
<proteinExistence type="predicted"/>
<evidence type="ECO:0000313" key="4">
    <source>
        <dbReference type="Proteomes" id="UP000240653"/>
    </source>
</evidence>
<dbReference type="PANTHER" id="PTHR43312:SF1">
    <property type="entry name" value="NADP-DEPENDENT OXIDOREDUCTASE DOMAIN-CONTAINING PROTEIN"/>
    <property type="match status" value="1"/>
</dbReference>
<dbReference type="EMBL" id="PXYL01000002">
    <property type="protein sequence ID" value="PSJ62843.1"/>
    <property type="molecule type" value="Genomic_DNA"/>
</dbReference>
<comment type="caution">
    <text evidence="3">The sequence shown here is derived from an EMBL/GenBank/DDBJ whole genome shotgun (WGS) entry which is preliminary data.</text>
</comment>
<dbReference type="PANTHER" id="PTHR43312">
    <property type="entry name" value="D-THREO-ALDOSE 1-DEHYDROGENASE"/>
    <property type="match status" value="1"/>
</dbReference>
<protein>
    <submittedName>
        <fullName evidence="3">Aldo/keto reductase</fullName>
    </submittedName>
</protein>
<evidence type="ECO:0000256" key="1">
    <source>
        <dbReference type="SAM" id="MobiDB-lite"/>
    </source>
</evidence>
<dbReference type="InterPro" id="IPR036812">
    <property type="entry name" value="NAD(P)_OxRdtase_dom_sf"/>
</dbReference>
<gene>
    <name evidence="3" type="ORF">C7I85_04460</name>
</gene>
<sequence length="326" mass="35567">MASSLGRSGPNPATPCRTHRDGSAERRKRMSVNLTRRQFTIASAMACVAFPAFAQTSTLLTRAIPRTGEKLPAVGLGTARVFDTDDEETRGKAAAVLRALIAGGGRLVDTSSVYGDAETVLGETIASAGLRDKIFMATKLEAPDAAELKRSQKRLQMQRFDLLQLHNVSNPRQSLARFKDWKGEGLCRYIGITSTSHEDFPAVEAVLRREKPDFVQIDYSLDDREAEKRVLPVAADVKAAVLTAVPLGRGRLFRAVHGKPIPDWAQGFAEDWSQFFLKFLLSDPRVTAVIPGTADPAHMTDNLGALRGSLPDPDQRKKMEALAATL</sequence>
<dbReference type="CDD" id="cd19095">
    <property type="entry name" value="AKR_PA4992-like"/>
    <property type="match status" value="1"/>
</dbReference>
<evidence type="ECO:0000259" key="2">
    <source>
        <dbReference type="Pfam" id="PF00248"/>
    </source>
</evidence>
<organism evidence="3 4">
    <name type="scientific">Pseudaminobacter soli</name>
    <name type="common">ex Li et al. 2025</name>
    <dbReference type="NCBI Taxonomy" id="1295366"/>
    <lineage>
        <taxon>Bacteria</taxon>
        <taxon>Pseudomonadati</taxon>
        <taxon>Pseudomonadota</taxon>
        <taxon>Alphaproteobacteria</taxon>
        <taxon>Hyphomicrobiales</taxon>
        <taxon>Phyllobacteriaceae</taxon>
        <taxon>Pseudaminobacter</taxon>
    </lineage>
</organism>
<evidence type="ECO:0000313" key="3">
    <source>
        <dbReference type="EMBL" id="PSJ62843.1"/>
    </source>
</evidence>
<dbReference type="SUPFAM" id="SSF51430">
    <property type="entry name" value="NAD(P)-linked oxidoreductase"/>
    <property type="match status" value="1"/>
</dbReference>
<dbReference type="Proteomes" id="UP000240653">
    <property type="component" value="Unassembled WGS sequence"/>
</dbReference>
<dbReference type="OrthoDB" id="9783572at2"/>
<feature type="region of interest" description="Disordered" evidence="1">
    <location>
        <begin position="1"/>
        <end position="28"/>
    </location>
</feature>
<reference evidence="3 4" key="1">
    <citation type="submission" date="2018-03" db="EMBL/GenBank/DDBJ databases">
        <title>The draft genome of Mesorhizobium soli JCM 19897.</title>
        <authorList>
            <person name="Li L."/>
            <person name="Liu L."/>
            <person name="Liang L."/>
            <person name="Wang T."/>
            <person name="Zhang X."/>
        </authorList>
    </citation>
    <scope>NUCLEOTIDE SEQUENCE [LARGE SCALE GENOMIC DNA]</scope>
    <source>
        <strain evidence="3 4">JCM 19897</strain>
    </source>
</reference>